<feature type="non-terminal residue" evidence="2">
    <location>
        <position position="53"/>
    </location>
</feature>
<feature type="compositionally biased region" description="Polar residues" evidence="1">
    <location>
        <begin position="22"/>
        <end position="33"/>
    </location>
</feature>
<organism evidence="2 3">
    <name type="scientific">Bacteroides pyogenes F0041</name>
    <dbReference type="NCBI Taxonomy" id="1321819"/>
    <lineage>
        <taxon>Bacteria</taxon>
        <taxon>Pseudomonadati</taxon>
        <taxon>Bacteroidota</taxon>
        <taxon>Bacteroidia</taxon>
        <taxon>Bacteroidales</taxon>
        <taxon>Bacteroidaceae</taxon>
        <taxon>Bacteroides</taxon>
    </lineage>
</organism>
<proteinExistence type="predicted"/>
<evidence type="ECO:0000256" key="1">
    <source>
        <dbReference type="SAM" id="MobiDB-lite"/>
    </source>
</evidence>
<protein>
    <submittedName>
        <fullName evidence="2">Uncharacterized protein</fullName>
    </submittedName>
</protein>
<evidence type="ECO:0000313" key="2">
    <source>
        <dbReference type="EMBL" id="ERI81081.1"/>
    </source>
</evidence>
<sequence length="53" mass="6051">MKPKGAKGWQSQVKQHQPKPATLTNKTKRPTQNVKLQSLFSFPLMKQKFPTGE</sequence>
<dbReference type="EMBL" id="AWSV01000175">
    <property type="protein sequence ID" value="ERI81081.1"/>
    <property type="molecule type" value="Genomic_DNA"/>
</dbReference>
<dbReference type="HOGENOM" id="CLU_3072999_0_0_10"/>
<comment type="caution">
    <text evidence="2">The sequence shown here is derived from an EMBL/GenBank/DDBJ whole genome shotgun (WGS) entry which is preliminary data.</text>
</comment>
<gene>
    <name evidence="2" type="ORF">HMPREF1981_03471</name>
</gene>
<feature type="region of interest" description="Disordered" evidence="1">
    <location>
        <begin position="1"/>
        <end position="33"/>
    </location>
</feature>
<name>U2DN07_9BACE</name>
<dbReference type="Proteomes" id="UP000016496">
    <property type="component" value="Unassembled WGS sequence"/>
</dbReference>
<evidence type="ECO:0000313" key="3">
    <source>
        <dbReference type="Proteomes" id="UP000016496"/>
    </source>
</evidence>
<accession>U2DN07</accession>
<dbReference type="AlphaFoldDB" id="U2DN07"/>
<reference evidence="2 3" key="1">
    <citation type="submission" date="2013-08" db="EMBL/GenBank/DDBJ databases">
        <authorList>
            <person name="Weinstock G."/>
            <person name="Sodergren E."/>
            <person name="Wylie T."/>
            <person name="Fulton L."/>
            <person name="Fulton R."/>
            <person name="Fronick C."/>
            <person name="O'Laughlin M."/>
            <person name="Godfrey J."/>
            <person name="Miner T."/>
            <person name="Herter B."/>
            <person name="Appelbaum E."/>
            <person name="Cordes M."/>
            <person name="Lek S."/>
            <person name="Wollam A."/>
            <person name="Pepin K.H."/>
            <person name="Palsikar V.B."/>
            <person name="Mitreva M."/>
            <person name="Wilson R.K."/>
        </authorList>
    </citation>
    <scope>NUCLEOTIDE SEQUENCE [LARGE SCALE GENOMIC DNA]</scope>
    <source>
        <strain evidence="2 3">F0041</strain>
    </source>
</reference>